<dbReference type="SUPFAM" id="SSF56436">
    <property type="entry name" value="C-type lectin-like"/>
    <property type="match status" value="1"/>
</dbReference>
<dbReference type="GO" id="GO:0030246">
    <property type="term" value="F:carbohydrate binding"/>
    <property type="evidence" value="ECO:0007669"/>
    <property type="project" value="UniProtKB-KW"/>
</dbReference>
<dbReference type="CDD" id="cd03596">
    <property type="entry name" value="CLECT_tetranectin_like"/>
    <property type="match status" value="1"/>
</dbReference>
<comment type="caution">
    <text evidence="5">The sequence shown here is derived from an EMBL/GenBank/DDBJ whole genome shotgun (WGS) entry which is preliminary data.</text>
</comment>
<evidence type="ECO:0000256" key="2">
    <source>
        <dbReference type="ARBA" id="ARBA00023157"/>
    </source>
</evidence>
<evidence type="ECO:0000259" key="4">
    <source>
        <dbReference type="PROSITE" id="PS50041"/>
    </source>
</evidence>
<dbReference type="Proteomes" id="UP001066276">
    <property type="component" value="Chromosome 1_2"/>
</dbReference>
<dbReference type="PROSITE" id="PS00615">
    <property type="entry name" value="C_TYPE_LECTIN_1"/>
    <property type="match status" value="1"/>
</dbReference>
<dbReference type="InterPro" id="IPR018378">
    <property type="entry name" value="C-type_lectin_CS"/>
</dbReference>
<dbReference type="EMBL" id="JANPWB010000002">
    <property type="protein sequence ID" value="KAJ1206855.1"/>
    <property type="molecule type" value="Genomic_DNA"/>
</dbReference>
<keyword evidence="3" id="KW-0812">Transmembrane</keyword>
<dbReference type="GO" id="GO:0030282">
    <property type="term" value="P:bone mineralization"/>
    <property type="evidence" value="ECO:0007669"/>
    <property type="project" value="TreeGrafter"/>
</dbReference>
<evidence type="ECO:0000256" key="3">
    <source>
        <dbReference type="SAM" id="Phobius"/>
    </source>
</evidence>
<dbReference type="PROSITE" id="PS50041">
    <property type="entry name" value="C_TYPE_LECTIN_2"/>
    <property type="match status" value="1"/>
</dbReference>
<dbReference type="GO" id="GO:0005615">
    <property type="term" value="C:extracellular space"/>
    <property type="evidence" value="ECO:0007669"/>
    <property type="project" value="TreeGrafter"/>
</dbReference>
<dbReference type="InterPro" id="IPR051663">
    <property type="entry name" value="CLec_Tetranectin-domain"/>
</dbReference>
<dbReference type="AlphaFoldDB" id="A0AAV7VYT8"/>
<dbReference type="PANTHER" id="PTHR22799:SF3">
    <property type="entry name" value="TETRANECTIN"/>
    <property type="match status" value="1"/>
</dbReference>
<dbReference type="SUPFAM" id="SSF57944">
    <property type="entry name" value="Triple coiled coil domain of C-type lectins"/>
    <property type="match status" value="1"/>
</dbReference>
<dbReference type="Pfam" id="PF00059">
    <property type="entry name" value="Lectin_C"/>
    <property type="match status" value="1"/>
</dbReference>
<organism evidence="5 6">
    <name type="scientific">Pleurodeles waltl</name>
    <name type="common">Iberian ribbed newt</name>
    <dbReference type="NCBI Taxonomy" id="8319"/>
    <lineage>
        <taxon>Eukaryota</taxon>
        <taxon>Metazoa</taxon>
        <taxon>Chordata</taxon>
        <taxon>Craniata</taxon>
        <taxon>Vertebrata</taxon>
        <taxon>Euteleostomi</taxon>
        <taxon>Amphibia</taxon>
        <taxon>Batrachia</taxon>
        <taxon>Caudata</taxon>
        <taxon>Salamandroidea</taxon>
        <taxon>Salamandridae</taxon>
        <taxon>Pleurodelinae</taxon>
        <taxon>Pleurodeles</taxon>
    </lineage>
</organism>
<keyword evidence="6" id="KW-1185">Reference proteome</keyword>
<feature type="transmembrane region" description="Helical" evidence="3">
    <location>
        <begin position="37"/>
        <end position="57"/>
    </location>
</feature>
<name>A0AAV7VYT8_PLEWA</name>
<gene>
    <name evidence="5" type="ORF">NDU88_002250</name>
</gene>
<keyword evidence="1" id="KW-0430">Lectin</keyword>
<dbReference type="Gene3D" id="3.10.100.10">
    <property type="entry name" value="Mannose-Binding Protein A, subunit A"/>
    <property type="match status" value="1"/>
</dbReference>
<evidence type="ECO:0000256" key="1">
    <source>
        <dbReference type="ARBA" id="ARBA00022734"/>
    </source>
</evidence>
<feature type="domain" description="C-type lectin" evidence="4">
    <location>
        <begin position="113"/>
        <end position="234"/>
    </location>
</feature>
<sequence>MGLECRMQIWEYFEQPFLIKADFKKPTRSTRLTTNDIMKFFAAGLALCLFCLAQITIQQESKRKDRQGNVKKDGVSLQMIEDVKKQIEDIWQELTILKEQQALQTICLKGFKIHNKCFLLIRQAKSYHKASDDCIAQGGTLGTPDNGDENDSLYEYMRKNIGTEKEIWIGINDMASEGTWVDMTGTSVAYKNWETEITTQPDGGKQENCVALTGIANGKWFDKPCKNELPFMCQFMIV</sequence>
<keyword evidence="3" id="KW-1133">Transmembrane helix</keyword>
<evidence type="ECO:0000313" key="6">
    <source>
        <dbReference type="Proteomes" id="UP001066276"/>
    </source>
</evidence>
<accession>A0AAV7VYT8</accession>
<dbReference type="InterPro" id="IPR016187">
    <property type="entry name" value="CTDL_fold"/>
</dbReference>
<keyword evidence="2" id="KW-1015">Disulfide bond</keyword>
<dbReference type="PANTHER" id="PTHR22799">
    <property type="entry name" value="TETRANECTIN-RELATED"/>
    <property type="match status" value="1"/>
</dbReference>
<dbReference type="FunFam" id="3.10.100.10:FF:000010">
    <property type="entry name" value="C-type lectin domain family 3 member A"/>
    <property type="match status" value="1"/>
</dbReference>
<evidence type="ECO:0000313" key="5">
    <source>
        <dbReference type="EMBL" id="KAJ1206855.1"/>
    </source>
</evidence>
<proteinExistence type="predicted"/>
<dbReference type="InterPro" id="IPR001304">
    <property type="entry name" value="C-type_lectin-like"/>
</dbReference>
<dbReference type="InterPro" id="IPR016186">
    <property type="entry name" value="C-type_lectin-like/link_sf"/>
</dbReference>
<protein>
    <recommendedName>
        <fullName evidence="4">C-type lectin domain-containing protein</fullName>
    </recommendedName>
</protein>
<keyword evidence="3" id="KW-0472">Membrane</keyword>
<reference evidence="5" key="1">
    <citation type="journal article" date="2022" name="bioRxiv">
        <title>Sequencing and chromosome-scale assembly of the giantPleurodeles waltlgenome.</title>
        <authorList>
            <person name="Brown T."/>
            <person name="Elewa A."/>
            <person name="Iarovenko S."/>
            <person name="Subramanian E."/>
            <person name="Araus A.J."/>
            <person name="Petzold A."/>
            <person name="Susuki M."/>
            <person name="Suzuki K.-i.T."/>
            <person name="Hayashi T."/>
            <person name="Toyoda A."/>
            <person name="Oliveira C."/>
            <person name="Osipova E."/>
            <person name="Leigh N.D."/>
            <person name="Simon A."/>
            <person name="Yun M.H."/>
        </authorList>
    </citation>
    <scope>NUCLEOTIDE SEQUENCE</scope>
    <source>
        <strain evidence="5">20211129_DDA</strain>
        <tissue evidence="5">Liver</tissue>
    </source>
</reference>
<dbReference type="SMART" id="SM00034">
    <property type="entry name" value="CLECT"/>
    <property type="match status" value="1"/>
</dbReference>